<reference evidence="2" key="1">
    <citation type="submission" date="2023-05" db="EMBL/GenBank/DDBJ databases">
        <authorList>
            <person name="Huff M."/>
        </authorList>
    </citation>
    <scope>NUCLEOTIDE SEQUENCE</scope>
</reference>
<evidence type="ECO:0000313" key="2">
    <source>
        <dbReference type="EMBL" id="CAI9773640.1"/>
    </source>
</evidence>
<evidence type="ECO:0000259" key="1">
    <source>
        <dbReference type="SMART" id="SM00256"/>
    </source>
</evidence>
<feature type="domain" description="F-box" evidence="1">
    <location>
        <begin position="5"/>
        <end position="47"/>
    </location>
</feature>
<dbReference type="PANTHER" id="PTHR31672:SF2">
    <property type="entry name" value="F-BOX DOMAIN-CONTAINING PROTEIN"/>
    <property type="match status" value="1"/>
</dbReference>
<dbReference type="InterPro" id="IPR050796">
    <property type="entry name" value="SCF_F-box_component"/>
</dbReference>
<dbReference type="InterPro" id="IPR001810">
    <property type="entry name" value="F-box_dom"/>
</dbReference>
<accession>A0AAD1ZUS1</accession>
<dbReference type="InterPro" id="IPR015915">
    <property type="entry name" value="Kelch-typ_b-propeller"/>
</dbReference>
<sequence>MWSNLPFDLLSNIFSYLSPDSFARAKAVCRNWHTCTTTTVAPPLLRHPAWFIAWPIRHRGLSCYAQNPIDNNWHALSLDFMPSTVRPVAAIGGLVLLKFTNTTALHLAVCNPFTRQFRLLPPLNLARTNAAVGVVEIHSSYHQVYVAGGMSEAPGGGAIYQPTVEMYDSHHETWEIISSMPVEFAVRLTVWTPNESVYSKGMLYWITSARAYSIMGFQIGTKKWTELSVPMADRLEFAALVPRNGNLALVGGTYSGNVCTWELGDDDNWGIVEKVPSELGSRFPDWGTAKCVGINGAVCLYRDVGSGMIVRREILNKGRWEWRWIEGCCSIRRKNIQNFSIKGLLLHPNLFD</sequence>
<dbReference type="Pfam" id="PF07734">
    <property type="entry name" value="FBA_1"/>
    <property type="match status" value="1"/>
</dbReference>
<dbReference type="SUPFAM" id="SSF81383">
    <property type="entry name" value="F-box domain"/>
    <property type="match status" value="1"/>
</dbReference>
<dbReference type="PANTHER" id="PTHR31672">
    <property type="entry name" value="BNACNNG10540D PROTEIN"/>
    <property type="match status" value="1"/>
</dbReference>
<organism evidence="2 3">
    <name type="scientific">Fraxinus pennsylvanica</name>
    <dbReference type="NCBI Taxonomy" id="56036"/>
    <lineage>
        <taxon>Eukaryota</taxon>
        <taxon>Viridiplantae</taxon>
        <taxon>Streptophyta</taxon>
        <taxon>Embryophyta</taxon>
        <taxon>Tracheophyta</taxon>
        <taxon>Spermatophyta</taxon>
        <taxon>Magnoliopsida</taxon>
        <taxon>eudicotyledons</taxon>
        <taxon>Gunneridae</taxon>
        <taxon>Pentapetalae</taxon>
        <taxon>asterids</taxon>
        <taxon>lamiids</taxon>
        <taxon>Lamiales</taxon>
        <taxon>Oleaceae</taxon>
        <taxon>Oleeae</taxon>
        <taxon>Fraxinus</taxon>
    </lineage>
</organism>
<name>A0AAD1ZUS1_9LAMI</name>
<gene>
    <name evidence="2" type="ORF">FPE_LOCUS21070</name>
</gene>
<proteinExistence type="predicted"/>
<dbReference type="SMART" id="SM00256">
    <property type="entry name" value="FBOX"/>
    <property type="match status" value="1"/>
</dbReference>
<dbReference type="SUPFAM" id="SSF117281">
    <property type="entry name" value="Kelch motif"/>
    <property type="match status" value="1"/>
</dbReference>
<dbReference type="CDD" id="cd09917">
    <property type="entry name" value="F-box_SF"/>
    <property type="match status" value="1"/>
</dbReference>
<dbReference type="InterPro" id="IPR036047">
    <property type="entry name" value="F-box-like_dom_sf"/>
</dbReference>
<evidence type="ECO:0000313" key="3">
    <source>
        <dbReference type="Proteomes" id="UP000834106"/>
    </source>
</evidence>
<dbReference type="Proteomes" id="UP000834106">
    <property type="component" value="Chromosome 13"/>
</dbReference>
<dbReference type="Gene3D" id="1.20.1280.50">
    <property type="match status" value="1"/>
</dbReference>
<dbReference type="InterPro" id="IPR006527">
    <property type="entry name" value="F-box-assoc_dom_typ1"/>
</dbReference>
<dbReference type="Gene3D" id="2.120.10.80">
    <property type="entry name" value="Kelch-type beta propeller"/>
    <property type="match status" value="1"/>
</dbReference>
<dbReference type="EMBL" id="OU503048">
    <property type="protein sequence ID" value="CAI9773640.1"/>
    <property type="molecule type" value="Genomic_DNA"/>
</dbReference>
<protein>
    <recommendedName>
        <fullName evidence="1">F-box domain-containing protein</fullName>
    </recommendedName>
</protein>
<keyword evidence="3" id="KW-1185">Reference proteome</keyword>
<dbReference type="AlphaFoldDB" id="A0AAD1ZUS1"/>
<dbReference type="Pfam" id="PF12937">
    <property type="entry name" value="F-box-like"/>
    <property type="match status" value="1"/>
</dbReference>